<feature type="region of interest" description="Disordered" evidence="5">
    <location>
        <begin position="73"/>
        <end position="114"/>
    </location>
</feature>
<comment type="subcellular location">
    <subcellularLocation>
        <location evidence="1 4">Nucleus</location>
    </subcellularLocation>
</comment>
<keyword evidence="7" id="KW-1185">Reference proteome</keyword>
<reference evidence="6" key="1">
    <citation type="submission" date="2022-12" db="EMBL/GenBank/DDBJ databases">
        <authorList>
            <person name="Petersen C."/>
        </authorList>
    </citation>
    <scope>NUCLEOTIDE SEQUENCE</scope>
    <source>
        <strain evidence="6">IBT 29677</strain>
    </source>
</reference>
<sequence>MSRFSKGKRLPGAEFTWDADPGGQPDTAPTPLYPDYVVPLARKLSPREQSSTDYYRSLRERYHEGPYYSVIDVSSSNSKKGSSNRTNFDPFHGMPSYAGRYQKKRRTVPKIAGARAPGDYETRFFPRSLWQTIRPDFRPDAPVDGFKPAMTVAGMKRGFEDDEDEAAQSSKKGAAGGDDEEGDEDGEEGELLEGDEDAQEEISDNEFDSEDDDGGDYNAEKYFEDGGDDMDDDGLGDGGGGGEEDF</sequence>
<comment type="caution">
    <text evidence="6">The sequence shown here is derived from an EMBL/GenBank/DDBJ whole genome shotgun (WGS) entry which is preliminary data.</text>
</comment>
<dbReference type="GeneID" id="81375452"/>
<gene>
    <name evidence="6" type="ORF">N7509_011835</name>
</gene>
<proteinExistence type="inferred from homology"/>
<dbReference type="RefSeq" id="XP_056482502.1">
    <property type="nucleotide sequence ID" value="XM_056636472.1"/>
</dbReference>
<dbReference type="GO" id="GO:0006383">
    <property type="term" value="P:transcription by RNA polymerase III"/>
    <property type="evidence" value="ECO:0007669"/>
    <property type="project" value="UniProtKB-UniRule"/>
</dbReference>
<comment type="similarity">
    <text evidence="2 4">Belongs to the eukaryotic RPC7 RNA polymerase subunit family.</text>
</comment>
<feature type="compositionally biased region" description="Acidic residues" evidence="5">
    <location>
        <begin position="177"/>
        <end position="215"/>
    </location>
</feature>
<evidence type="ECO:0000313" key="6">
    <source>
        <dbReference type="EMBL" id="KAJ5378716.1"/>
    </source>
</evidence>
<evidence type="ECO:0000256" key="5">
    <source>
        <dbReference type="SAM" id="MobiDB-lite"/>
    </source>
</evidence>
<feature type="compositionally biased region" description="Low complexity" evidence="5">
    <location>
        <begin position="74"/>
        <end position="84"/>
    </location>
</feature>
<dbReference type="EMBL" id="JAPZBU010000011">
    <property type="protein sequence ID" value="KAJ5378716.1"/>
    <property type="molecule type" value="Genomic_DNA"/>
</dbReference>
<dbReference type="InterPro" id="IPR024661">
    <property type="entry name" value="RNA_pol_III_Rpc31"/>
</dbReference>
<evidence type="ECO:0000256" key="4">
    <source>
        <dbReference type="PIRNR" id="PIRNR000777"/>
    </source>
</evidence>
<keyword evidence="3 4" id="KW-0539">Nucleus</keyword>
<feature type="compositionally biased region" description="Gly residues" evidence="5">
    <location>
        <begin position="236"/>
        <end position="246"/>
    </location>
</feature>
<dbReference type="PANTHER" id="PTHR15367:SF2">
    <property type="entry name" value="DNA-DIRECTED RNA POLYMERASE III SUBUNIT"/>
    <property type="match status" value="1"/>
</dbReference>
<evidence type="ECO:0000256" key="3">
    <source>
        <dbReference type="ARBA" id="ARBA00023242"/>
    </source>
</evidence>
<feature type="region of interest" description="Disordered" evidence="5">
    <location>
        <begin position="135"/>
        <end position="246"/>
    </location>
</feature>
<comment type="subunit">
    <text evidence="4">Component of the RNA polymerase III (Pol III) complex.</text>
</comment>
<dbReference type="GO" id="GO:0005666">
    <property type="term" value="C:RNA polymerase III complex"/>
    <property type="evidence" value="ECO:0007669"/>
    <property type="project" value="UniProtKB-UniRule"/>
</dbReference>
<dbReference type="Pfam" id="PF11705">
    <property type="entry name" value="RNA_pol_3_Rpc31"/>
    <property type="match status" value="1"/>
</dbReference>
<organism evidence="6 7">
    <name type="scientific">Penicillium cosmopolitanum</name>
    <dbReference type="NCBI Taxonomy" id="1131564"/>
    <lineage>
        <taxon>Eukaryota</taxon>
        <taxon>Fungi</taxon>
        <taxon>Dikarya</taxon>
        <taxon>Ascomycota</taxon>
        <taxon>Pezizomycotina</taxon>
        <taxon>Eurotiomycetes</taxon>
        <taxon>Eurotiomycetidae</taxon>
        <taxon>Eurotiales</taxon>
        <taxon>Aspergillaceae</taxon>
        <taxon>Penicillium</taxon>
    </lineage>
</organism>
<dbReference type="PIRSF" id="PIRSF000777">
    <property type="entry name" value="RNA_polIII_C31"/>
    <property type="match status" value="1"/>
</dbReference>
<comment type="function">
    <text evidence="4">DNA-dependent RNA polymerase catalyzes the transcription of DNA into RNA using the four ribonucleoside triphosphates as substrates. Specific peripheric component of RNA polymerase III which synthesizes small RNAs, such as 5S rRNA and tRNAs.</text>
</comment>
<name>A0A9W9VGP2_9EURO</name>
<reference evidence="6" key="2">
    <citation type="journal article" date="2023" name="IMA Fungus">
        <title>Comparative genomic study of the Penicillium genus elucidates a diverse pangenome and 15 lateral gene transfer events.</title>
        <authorList>
            <person name="Petersen C."/>
            <person name="Sorensen T."/>
            <person name="Nielsen M.R."/>
            <person name="Sondergaard T.E."/>
            <person name="Sorensen J.L."/>
            <person name="Fitzpatrick D.A."/>
            <person name="Frisvad J.C."/>
            <person name="Nielsen K.L."/>
        </authorList>
    </citation>
    <scope>NUCLEOTIDE SEQUENCE</scope>
    <source>
        <strain evidence="6">IBT 29677</strain>
    </source>
</reference>
<evidence type="ECO:0000313" key="7">
    <source>
        <dbReference type="Proteomes" id="UP001147747"/>
    </source>
</evidence>
<dbReference type="Proteomes" id="UP001147747">
    <property type="component" value="Unassembled WGS sequence"/>
</dbReference>
<dbReference type="AlphaFoldDB" id="A0A9W9VGP2"/>
<dbReference type="PANTHER" id="PTHR15367">
    <property type="entry name" value="DNA-DIRECTED RNA POLYMERASE III"/>
    <property type="match status" value="1"/>
</dbReference>
<evidence type="ECO:0000256" key="1">
    <source>
        <dbReference type="ARBA" id="ARBA00004123"/>
    </source>
</evidence>
<accession>A0A9W9VGP2</accession>
<feature type="compositionally biased region" description="Acidic residues" evidence="5">
    <location>
        <begin position="225"/>
        <end position="235"/>
    </location>
</feature>
<dbReference type="OrthoDB" id="5377312at2759"/>
<feature type="region of interest" description="Disordered" evidence="5">
    <location>
        <begin position="1"/>
        <end position="33"/>
    </location>
</feature>
<protein>
    <recommendedName>
        <fullName evidence="4">DNA-directed RNA polymerase III subunit</fullName>
    </recommendedName>
</protein>
<evidence type="ECO:0000256" key="2">
    <source>
        <dbReference type="ARBA" id="ARBA00008352"/>
    </source>
</evidence>